<dbReference type="PANTHER" id="PTHR30086">
    <property type="entry name" value="ARGININE EXPORTER PROTEIN ARGO"/>
    <property type="match status" value="1"/>
</dbReference>
<protein>
    <submittedName>
        <fullName evidence="7">LysE/ArgO family amino acid transporter</fullName>
    </submittedName>
</protein>
<accession>A0ABU9X2R8</accession>
<dbReference type="Proteomes" id="UP001422074">
    <property type="component" value="Unassembled WGS sequence"/>
</dbReference>
<reference evidence="7 8" key="1">
    <citation type="submission" date="2024-05" db="EMBL/GenBank/DDBJ databases">
        <title>Sinomonas sp. nov., isolated from a waste landfill.</title>
        <authorList>
            <person name="Zhao Y."/>
        </authorList>
    </citation>
    <scope>NUCLEOTIDE SEQUENCE [LARGE SCALE GENOMIC DNA]</scope>
    <source>
        <strain evidence="7 8">CCTCC AB2014300</strain>
    </source>
</reference>
<sequence>MTPFLTGFGASLGLIVAIGAQNAFVLRQGIKRVWVLPVVLVCAASDAALIFAGVAGIGALLEAAPGVLEVIRWAGVAFLAAYAVFAAKRAVRPGALTAAEAGGNGTLLSVLGTVLAITWLNPHVYLDTLVLLGSLANAQGDGRWLFGLGAVTASALWFPLLGFGARSLTGFFARPASWRALDGGVALLMAGLAVMLAFGG</sequence>
<evidence type="ECO:0000256" key="1">
    <source>
        <dbReference type="ARBA" id="ARBA00004651"/>
    </source>
</evidence>
<dbReference type="RefSeq" id="WP_345886302.1">
    <property type="nucleotide sequence ID" value="NZ_JBDFRB010000017.1"/>
</dbReference>
<name>A0ABU9X2R8_9MICC</name>
<gene>
    <name evidence="7" type="ORF">ABCQ75_14615</name>
</gene>
<keyword evidence="4 6" id="KW-1133">Transmembrane helix</keyword>
<evidence type="ECO:0000256" key="6">
    <source>
        <dbReference type="SAM" id="Phobius"/>
    </source>
</evidence>
<feature type="transmembrane region" description="Helical" evidence="6">
    <location>
        <begin position="176"/>
        <end position="198"/>
    </location>
</feature>
<evidence type="ECO:0000256" key="2">
    <source>
        <dbReference type="ARBA" id="ARBA00022475"/>
    </source>
</evidence>
<evidence type="ECO:0000313" key="8">
    <source>
        <dbReference type="Proteomes" id="UP001422074"/>
    </source>
</evidence>
<evidence type="ECO:0000313" key="7">
    <source>
        <dbReference type="EMBL" id="MEN2745758.1"/>
    </source>
</evidence>
<keyword evidence="5 6" id="KW-0472">Membrane</keyword>
<organism evidence="7 8">
    <name type="scientific">Sinomonas halotolerans</name>
    <dbReference type="NCBI Taxonomy" id="1644133"/>
    <lineage>
        <taxon>Bacteria</taxon>
        <taxon>Bacillati</taxon>
        <taxon>Actinomycetota</taxon>
        <taxon>Actinomycetes</taxon>
        <taxon>Micrococcales</taxon>
        <taxon>Micrococcaceae</taxon>
        <taxon>Sinomonas</taxon>
    </lineage>
</organism>
<feature type="transmembrane region" description="Helical" evidence="6">
    <location>
        <begin position="144"/>
        <end position="164"/>
    </location>
</feature>
<evidence type="ECO:0000256" key="5">
    <source>
        <dbReference type="ARBA" id="ARBA00023136"/>
    </source>
</evidence>
<keyword evidence="3 6" id="KW-0812">Transmembrane</keyword>
<dbReference type="PANTHER" id="PTHR30086:SF20">
    <property type="entry name" value="ARGININE EXPORTER PROTEIN ARGO-RELATED"/>
    <property type="match status" value="1"/>
</dbReference>
<feature type="transmembrane region" description="Helical" evidence="6">
    <location>
        <begin position="107"/>
        <end position="124"/>
    </location>
</feature>
<feature type="transmembrane region" description="Helical" evidence="6">
    <location>
        <begin position="6"/>
        <end position="26"/>
    </location>
</feature>
<proteinExistence type="predicted"/>
<keyword evidence="2" id="KW-1003">Cell membrane</keyword>
<dbReference type="EMBL" id="JBDFRB010000017">
    <property type="protein sequence ID" value="MEN2745758.1"/>
    <property type="molecule type" value="Genomic_DNA"/>
</dbReference>
<keyword evidence="8" id="KW-1185">Reference proteome</keyword>
<feature type="transmembrane region" description="Helical" evidence="6">
    <location>
        <begin position="70"/>
        <end position="87"/>
    </location>
</feature>
<dbReference type="InterPro" id="IPR001123">
    <property type="entry name" value="LeuE-type"/>
</dbReference>
<evidence type="ECO:0000256" key="4">
    <source>
        <dbReference type="ARBA" id="ARBA00022989"/>
    </source>
</evidence>
<feature type="transmembrane region" description="Helical" evidence="6">
    <location>
        <begin position="33"/>
        <end position="58"/>
    </location>
</feature>
<evidence type="ECO:0000256" key="3">
    <source>
        <dbReference type="ARBA" id="ARBA00022692"/>
    </source>
</evidence>
<comment type="subcellular location">
    <subcellularLocation>
        <location evidence="1">Cell membrane</location>
        <topology evidence="1">Multi-pass membrane protein</topology>
    </subcellularLocation>
</comment>
<comment type="caution">
    <text evidence="7">The sequence shown here is derived from an EMBL/GenBank/DDBJ whole genome shotgun (WGS) entry which is preliminary data.</text>
</comment>
<dbReference type="Pfam" id="PF01810">
    <property type="entry name" value="LysE"/>
    <property type="match status" value="1"/>
</dbReference>